<dbReference type="GeneTree" id="ENSGT00530000063558"/>
<protein>
    <recommendedName>
        <fullName evidence="2">Fibronectin type-III domain-containing protein</fullName>
    </recommendedName>
</protein>
<feature type="region of interest" description="Disordered" evidence="1">
    <location>
        <begin position="464"/>
        <end position="513"/>
    </location>
</feature>
<keyword evidence="4" id="KW-1185">Reference proteome</keyword>
<dbReference type="SUPFAM" id="SSF49265">
    <property type="entry name" value="Fibronectin type III"/>
    <property type="match status" value="2"/>
</dbReference>
<accession>A0A8C4R948</accession>
<evidence type="ECO:0000259" key="2">
    <source>
        <dbReference type="PROSITE" id="PS50853"/>
    </source>
</evidence>
<sequence>MRHPPPIPSRTHELYSFSNSSSAGPVLRQPSLPPQIPTRPPPPPQSTESSIFHSSDAELSTAAEPLDLDIALPPLSQTPKPAPRKSLQQNDDNPPVQLRISSAGNRLTVLQLSRQRHNQHLHPSFGRARQGYDSQPIIQLHRITHRAAPASQLLHVLAIRPRDRSSKAQFPQQQRAAFTVAEMVAPPSNVHIRVLSPDSILVTWADPIYQLNKKQFGGLRRYYTMRYREREAESETWSYRTSARPRVRLENLTPNGSYEFSVRVSNGQHDGSWCQPVYKNIMPEKKRNRPAPSPRAVPLGSRKATTVGEPRRLAMKPAIFSGKPSKLRKVQSENSRAKPAMKSQIITVEKKTSEPADFKGRWMIDPATMKLYTPDGNMVYDKFGKQLKLCVSNDDNTVTDIKGEAILGTNGSLPDGSVENGWLLAGLKRSHVAKPLTPRYKNTLPPSSTTATVATTTITNDAFTSRSSMSMPTSSTTSASSSTSTIPSTTPFSTSIPSATVTETSTSTPTTTTTTTFTYKANLTATPIWETGPISPTPSSPYDDAGKRRYTANHVNFMSKEPKVPCSVTEVMERMKLKYGEKFQSASNVQVISGPPENVPRNVSVLAVEGCHSFVVINWLPPENSSITDYVVTSGMTDGKKTEKWLHSNVSNETFLPVENLQPEHQIYLQSSSSEPGRPRTRDGTRGFCDRVC</sequence>
<proteinExistence type="predicted"/>
<dbReference type="InterPro" id="IPR036116">
    <property type="entry name" value="FN3_sf"/>
</dbReference>
<reference evidence="3" key="1">
    <citation type="submission" date="2025-08" db="UniProtKB">
        <authorList>
            <consortium name="Ensembl"/>
        </authorList>
    </citation>
    <scope>IDENTIFICATION</scope>
</reference>
<dbReference type="PROSITE" id="PS50853">
    <property type="entry name" value="FN3"/>
    <property type="match status" value="2"/>
</dbReference>
<feature type="domain" description="Fibronectin type-III" evidence="2">
    <location>
        <begin position="599"/>
        <end position="693"/>
    </location>
</feature>
<dbReference type="PANTHER" id="PTHR23197:SF8">
    <property type="entry name" value="FIBRONECTIN TYPE III DOMAIN-CONTAINING PROTEIN 1"/>
    <property type="match status" value="1"/>
</dbReference>
<dbReference type="InterPro" id="IPR013783">
    <property type="entry name" value="Ig-like_fold"/>
</dbReference>
<name>A0A8C4R948_EPTBU</name>
<dbReference type="CDD" id="cd00063">
    <property type="entry name" value="FN3"/>
    <property type="match status" value="1"/>
</dbReference>
<dbReference type="Gene3D" id="2.60.40.10">
    <property type="entry name" value="Immunoglobulins"/>
    <property type="match status" value="2"/>
</dbReference>
<dbReference type="SMART" id="SM00060">
    <property type="entry name" value="FN3"/>
    <property type="match status" value="2"/>
</dbReference>
<dbReference type="PANTHER" id="PTHR23197">
    <property type="entry name" value="TARSH-RELATED FIBRONECTIN DOMAIN-CONTAINING"/>
    <property type="match status" value="1"/>
</dbReference>
<feature type="domain" description="Fibronectin type-III" evidence="2">
    <location>
        <begin position="186"/>
        <end position="284"/>
    </location>
</feature>
<dbReference type="Proteomes" id="UP000694388">
    <property type="component" value="Unplaced"/>
</dbReference>
<dbReference type="AlphaFoldDB" id="A0A8C4R948"/>
<feature type="region of interest" description="Disordered" evidence="1">
    <location>
        <begin position="1"/>
        <end position="98"/>
    </location>
</feature>
<evidence type="ECO:0000313" key="3">
    <source>
        <dbReference type="Ensembl" id="ENSEBUP00000026039.1"/>
    </source>
</evidence>
<organism evidence="3 4">
    <name type="scientific">Eptatretus burgeri</name>
    <name type="common">Inshore hagfish</name>
    <dbReference type="NCBI Taxonomy" id="7764"/>
    <lineage>
        <taxon>Eukaryota</taxon>
        <taxon>Metazoa</taxon>
        <taxon>Chordata</taxon>
        <taxon>Craniata</taxon>
        <taxon>Vertebrata</taxon>
        <taxon>Cyclostomata</taxon>
        <taxon>Myxini</taxon>
        <taxon>Myxiniformes</taxon>
        <taxon>Myxinidae</taxon>
        <taxon>Eptatretinae</taxon>
        <taxon>Eptatretus</taxon>
    </lineage>
</organism>
<feature type="region of interest" description="Disordered" evidence="1">
    <location>
        <begin position="284"/>
        <end position="304"/>
    </location>
</feature>
<evidence type="ECO:0000256" key="1">
    <source>
        <dbReference type="SAM" id="MobiDB-lite"/>
    </source>
</evidence>
<dbReference type="Ensembl" id="ENSEBUT00000026615.1">
    <property type="protein sequence ID" value="ENSEBUP00000026039.1"/>
    <property type="gene ID" value="ENSEBUG00000016044.1"/>
</dbReference>
<reference evidence="3" key="2">
    <citation type="submission" date="2025-09" db="UniProtKB">
        <authorList>
            <consortium name="Ensembl"/>
        </authorList>
    </citation>
    <scope>IDENTIFICATION</scope>
</reference>
<feature type="compositionally biased region" description="Pro residues" evidence="1">
    <location>
        <begin position="31"/>
        <end position="45"/>
    </location>
</feature>
<evidence type="ECO:0000313" key="4">
    <source>
        <dbReference type="Proteomes" id="UP000694388"/>
    </source>
</evidence>
<dbReference type="Pfam" id="PF00041">
    <property type="entry name" value="fn3"/>
    <property type="match status" value="1"/>
</dbReference>
<dbReference type="InterPro" id="IPR003961">
    <property type="entry name" value="FN3_dom"/>
</dbReference>